<feature type="domain" description="EngC GTPase" evidence="5">
    <location>
        <begin position="117"/>
        <end position="266"/>
    </location>
</feature>
<evidence type="ECO:0000259" key="5">
    <source>
        <dbReference type="PROSITE" id="PS50936"/>
    </source>
</evidence>
<keyword evidence="3" id="KW-0690">Ribosome biogenesis</keyword>
<keyword evidence="3" id="KW-0963">Cytoplasm</keyword>
<feature type="binding site" evidence="3">
    <location>
        <begin position="210"/>
        <end position="218"/>
    </location>
    <ligand>
        <name>GTP</name>
        <dbReference type="ChEBI" id="CHEBI:37565"/>
    </ligand>
</feature>
<dbReference type="PROSITE" id="PS50936">
    <property type="entry name" value="ENGC_GTPASE"/>
    <property type="match status" value="1"/>
</dbReference>
<gene>
    <name evidence="3" type="primary">rsgA</name>
    <name evidence="7" type="ORF">DIZ78_00145</name>
</gene>
<dbReference type="PROSITE" id="PS51721">
    <property type="entry name" value="G_CP"/>
    <property type="match status" value="1"/>
</dbReference>
<dbReference type="GO" id="GO:0046872">
    <property type="term" value="F:metal ion binding"/>
    <property type="evidence" value="ECO:0007669"/>
    <property type="project" value="UniProtKB-KW"/>
</dbReference>
<keyword evidence="3" id="KW-0699">rRNA-binding</keyword>
<comment type="subcellular location">
    <subcellularLocation>
        <location evidence="3">Cytoplasm</location>
    </subcellularLocation>
</comment>
<dbReference type="AlphaFoldDB" id="A0A370DUR3"/>
<protein>
    <recommendedName>
        <fullName evidence="3">Small ribosomal subunit biogenesis GTPase RsgA</fullName>
        <ecNumber evidence="3">3.6.1.-</ecNumber>
    </recommendedName>
</protein>
<evidence type="ECO:0000256" key="2">
    <source>
        <dbReference type="ARBA" id="ARBA00023134"/>
    </source>
</evidence>
<dbReference type="Gene3D" id="2.40.50.140">
    <property type="entry name" value="Nucleic acid-binding proteins"/>
    <property type="match status" value="1"/>
</dbReference>
<dbReference type="InterPro" id="IPR010914">
    <property type="entry name" value="RsgA_GTPase_dom"/>
</dbReference>
<keyword evidence="3" id="KW-0479">Metal-binding</keyword>
<dbReference type="CDD" id="cd01854">
    <property type="entry name" value="YjeQ_EngC"/>
    <property type="match status" value="1"/>
</dbReference>
<keyword evidence="8" id="KW-1185">Reference proteome</keyword>
<comment type="cofactor">
    <cofactor evidence="3">
        <name>Zn(2+)</name>
        <dbReference type="ChEBI" id="CHEBI:29105"/>
    </cofactor>
    <text evidence="3">Binds 1 zinc ion per subunit.</text>
</comment>
<evidence type="ECO:0000313" key="8">
    <source>
        <dbReference type="Proteomes" id="UP000254771"/>
    </source>
</evidence>
<dbReference type="GO" id="GO:0003924">
    <property type="term" value="F:GTPase activity"/>
    <property type="evidence" value="ECO:0007669"/>
    <property type="project" value="UniProtKB-UniRule"/>
</dbReference>
<evidence type="ECO:0000313" key="7">
    <source>
        <dbReference type="EMBL" id="RDH88390.1"/>
    </source>
</evidence>
<name>A0A370DUR3_9GAMM</name>
<evidence type="ECO:0000256" key="1">
    <source>
        <dbReference type="ARBA" id="ARBA00022741"/>
    </source>
</evidence>
<dbReference type="HAMAP" id="MF_01820">
    <property type="entry name" value="GTPase_RsgA"/>
    <property type="match status" value="1"/>
</dbReference>
<dbReference type="EC" id="3.6.1.-" evidence="3"/>
<feature type="binding site" evidence="3">
    <location>
        <begin position="156"/>
        <end position="159"/>
    </location>
    <ligand>
        <name>GTP</name>
        <dbReference type="ChEBI" id="CHEBI:37565"/>
    </ligand>
</feature>
<dbReference type="Gene3D" id="1.10.40.50">
    <property type="entry name" value="Probable gtpase engc, domain 3"/>
    <property type="match status" value="1"/>
</dbReference>
<dbReference type="InterPro" id="IPR012340">
    <property type="entry name" value="NA-bd_OB-fold"/>
</dbReference>
<dbReference type="InterPro" id="IPR027417">
    <property type="entry name" value="P-loop_NTPase"/>
</dbReference>
<comment type="subunit">
    <text evidence="3">Monomer. Associates with 30S ribosomal subunit, binds 16S rRNA.</text>
</comment>
<keyword evidence="1 3" id="KW-0547">Nucleotide-binding</keyword>
<keyword evidence="3" id="KW-0862">Zinc</keyword>
<dbReference type="NCBIfam" id="TIGR00157">
    <property type="entry name" value="ribosome small subunit-dependent GTPase A"/>
    <property type="match status" value="1"/>
</dbReference>
<dbReference type="SUPFAM" id="SSF52540">
    <property type="entry name" value="P-loop containing nucleoside triphosphate hydrolases"/>
    <property type="match status" value="1"/>
</dbReference>
<feature type="binding site" evidence="3">
    <location>
        <position position="297"/>
    </location>
    <ligand>
        <name>Zn(2+)</name>
        <dbReference type="ChEBI" id="CHEBI:29105"/>
    </ligand>
</feature>
<comment type="function">
    <text evidence="3">One of several proteins that assist in the late maturation steps of the functional core of the 30S ribosomal subunit. Helps release RbfA from mature subunits. May play a role in the assembly of ribosomal proteins into the subunit. Circularly permuted GTPase that catalyzes slow GTP hydrolysis, GTPase activity is stimulated by the 30S ribosomal subunit.</text>
</comment>
<comment type="caution">
    <text evidence="7">The sequence shown here is derived from an EMBL/GenBank/DDBJ whole genome shotgun (WGS) entry which is preliminary data.</text>
</comment>
<feature type="binding site" evidence="3">
    <location>
        <position position="305"/>
    </location>
    <ligand>
        <name>Zn(2+)</name>
        <dbReference type="ChEBI" id="CHEBI:29105"/>
    </ligand>
</feature>
<keyword evidence="2 3" id="KW-0342">GTP-binding</keyword>
<dbReference type="Pfam" id="PF03193">
    <property type="entry name" value="RsgA_GTPase"/>
    <property type="match status" value="1"/>
</dbReference>
<dbReference type="GO" id="GO:0019843">
    <property type="term" value="F:rRNA binding"/>
    <property type="evidence" value="ECO:0007669"/>
    <property type="project" value="UniProtKB-KW"/>
</dbReference>
<dbReference type="SUPFAM" id="SSF50249">
    <property type="entry name" value="Nucleic acid-binding proteins"/>
    <property type="match status" value="1"/>
</dbReference>
<dbReference type="PANTHER" id="PTHR32120">
    <property type="entry name" value="SMALL RIBOSOMAL SUBUNIT BIOGENESIS GTPASE RSGA"/>
    <property type="match status" value="1"/>
</dbReference>
<dbReference type="GO" id="GO:0005525">
    <property type="term" value="F:GTP binding"/>
    <property type="evidence" value="ECO:0007669"/>
    <property type="project" value="UniProtKB-UniRule"/>
</dbReference>
<organism evidence="7 8">
    <name type="scientific">endosymbiont of Escarpia spicata</name>
    <dbReference type="NCBI Taxonomy" id="2200908"/>
    <lineage>
        <taxon>Bacteria</taxon>
        <taxon>Pseudomonadati</taxon>
        <taxon>Pseudomonadota</taxon>
        <taxon>Gammaproteobacteria</taxon>
        <taxon>sulfur-oxidizing symbionts</taxon>
    </lineage>
</organism>
<sequence>MSRRRLTQQQRARIESIQERRRTKLAERAEKSLSDASETPSQEGRVVIRHGATLGVVDENGQVFQCLIRQNIGHPVCGDRVVWQPVDDHRGVVTALQPRVSVLSRPDYSGREKPLAANITQLVVVLAPRPEPSGYLLDQYLIAAETIGIRPLIAINKIDLLENEGKQRFLSAYDLYRRIGYELVEVSAKLAHGLDSLIQHLAGETSILVGQSGVGKSSLINALLPNLEIETGRLSEASGLGRHTTSTATCYNLQEGGELIDSPGVRSFRLTKLSRGQLEQGFPEFRPFLGHCRFNNCSHLHEPGCAIRQAIEAGEVSPQRLDNFLHLAQSATSGQS</sequence>
<comment type="similarity">
    <text evidence="3">Belongs to the TRAFAC class YlqF/YawG GTPase family. RsgA subfamily.</text>
</comment>
<feature type="compositionally biased region" description="Basic and acidic residues" evidence="4">
    <location>
        <begin position="12"/>
        <end position="33"/>
    </location>
</feature>
<dbReference type="InterPro" id="IPR004881">
    <property type="entry name" value="Ribosome_biogen_GTPase_RsgA"/>
</dbReference>
<evidence type="ECO:0000259" key="6">
    <source>
        <dbReference type="PROSITE" id="PS51721"/>
    </source>
</evidence>
<dbReference type="InterPro" id="IPR030378">
    <property type="entry name" value="G_CP_dom"/>
</dbReference>
<feature type="domain" description="CP-type G" evidence="6">
    <location>
        <begin position="100"/>
        <end position="268"/>
    </location>
</feature>
<dbReference type="GO" id="GO:0042274">
    <property type="term" value="P:ribosomal small subunit biogenesis"/>
    <property type="evidence" value="ECO:0007669"/>
    <property type="project" value="UniProtKB-UniRule"/>
</dbReference>
<dbReference type="GO" id="GO:0005737">
    <property type="term" value="C:cytoplasm"/>
    <property type="evidence" value="ECO:0007669"/>
    <property type="project" value="UniProtKB-SubCell"/>
</dbReference>
<reference evidence="7 8" key="1">
    <citation type="journal article" date="2018" name="ISME J.">
        <title>Endosymbiont genomes yield clues of tubeworm success.</title>
        <authorList>
            <person name="Li Y."/>
            <person name="Liles M.R."/>
            <person name="Halanych K.M."/>
        </authorList>
    </citation>
    <scope>NUCLEOTIDE SEQUENCE [LARGE SCALE GENOMIC DNA]</scope>
    <source>
        <strain evidence="7">A1462</strain>
    </source>
</reference>
<dbReference type="PANTHER" id="PTHR32120:SF11">
    <property type="entry name" value="SMALL RIBOSOMAL SUBUNIT BIOGENESIS GTPASE RSGA 1, MITOCHONDRIAL-RELATED"/>
    <property type="match status" value="1"/>
</dbReference>
<dbReference type="NCBIfam" id="NF008931">
    <property type="entry name" value="PRK12288.1"/>
    <property type="match status" value="1"/>
</dbReference>
<feature type="binding site" evidence="3">
    <location>
        <position position="299"/>
    </location>
    <ligand>
        <name>Zn(2+)</name>
        <dbReference type="ChEBI" id="CHEBI:29105"/>
    </ligand>
</feature>
<dbReference type="Proteomes" id="UP000254771">
    <property type="component" value="Unassembled WGS sequence"/>
</dbReference>
<accession>A0A370DUR3</accession>
<keyword evidence="3" id="KW-0378">Hydrolase</keyword>
<keyword evidence="3" id="KW-0694">RNA-binding</keyword>
<evidence type="ECO:0000256" key="4">
    <source>
        <dbReference type="SAM" id="MobiDB-lite"/>
    </source>
</evidence>
<evidence type="ECO:0000256" key="3">
    <source>
        <dbReference type="HAMAP-Rule" id="MF_01820"/>
    </source>
</evidence>
<feature type="binding site" evidence="3">
    <location>
        <position position="292"/>
    </location>
    <ligand>
        <name>Zn(2+)</name>
        <dbReference type="ChEBI" id="CHEBI:29105"/>
    </ligand>
</feature>
<proteinExistence type="inferred from homology"/>
<dbReference type="EMBL" id="QFXE01000001">
    <property type="protein sequence ID" value="RDH88390.1"/>
    <property type="molecule type" value="Genomic_DNA"/>
</dbReference>
<feature type="region of interest" description="Disordered" evidence="4">
    <location>
        <begin position="1"/>
        <end position="43"/>
    </location>
</feature>
<dbReference type="Gene3D" id="3.40.50.300">
    <property type="entry name" value="P-loop containing nucleotide triphosphate hydrolases"/>
    <property type="match status" value="1"/>
</dbReference>